<protein>
    <submittedName>
        <fullName evidence="2">Uncharacterized protein</fullName>
    </submittedName>
</protein>
<dbReference type="AlphaFoldDB" id="A0A7D9I6S0"/>
<evidence type="ECO:0000256" key="1">
    <source>
        <dbReference type="SAM" id="MobiDB-lite"/>
    </source>
</evidence>
<organism evidence="2 3">
    <name type="scientific">Paramuricea clavata</name>
    <name type="common">Red gorgonian</name>
    <name type="synonym">Violescent sea-whip</name>
    <dbReference type="NCBI Taxonomy" id="317549"/>
    <lineage>
        <taxon>Eukaryota</taxon>
        <taxon>Metazoa</taxon>
        <taxon>Cnidaria</taxon>
        <taxon>Anthozoa</taxon>
        <taxon>Octocorallia</taxon>
        <taxon>Malacalcyonacea</taxon>
        <taxon>Plexauridae</taxon>
        <taxon>Paramuricea</taxon>
    </lineage>
</organism>
<gene>
    <name evidence="2" type="ORF">PACLA_8A010227</name>
</gene>
<sequence>MKFSTELCRQVNWPSSRYALQPEMTCRSDSGEEQNEQSPDDDVQTPFDQPNPTEQGVLKDANPQTTLMVKPKNTVNKKQKPNPTEPTDLKDAKPQTAQKAKPKNDKNKKQKIIQIEAEETPQQNYAPELNAVEPTTSTQPGTLNFLDTVDQIRVQKILDCFKSHEVKEVETQTSFEPERLRPIVEKSVQTEHANYSCNCSSTIAKHFEELNKKLDLFIAKQEPYTLLTTPNEPKFEFNNDECEYAGSVSPSPTFELQGGDVFKKQQERQQKYNGNNQEALTTINLAECSLPGML</sequence>
<name>A0A7D9I6S0_PARCT</name>
<evidence type="ECO:0000313" key="3">
    <source>
        <dbReference type="Proteomes" id="UP001152795"/>
    </source>
</evidence>
<proteinExistence type="predicted"/>
<keyword evidence="3" id="KW-1185">Reference proteome</keyword>
<dbReference type="EMBL" id="CACRXK020003466">
    <property type="protein sequence ID" value="CAB3998903.1"/>
    <property type="molecule type" value="Genomic_DNA"/>
</dbReference>
<accession>A0A7D9I6S0</accession>
<reference evidence="2" key="1">
    <citation type="submission" date="2020-04" db="EMBL/GenBank/DDBJ databases">
        <authorList>
            <person name="Alioto T."/>
            <person name="Alioto T."/>
            <person name="Gomez Garrido J."/>
        </authorList>
    </citation>
    <scope>NUCLEOTIDE SEQUENCE</scope>
    <source>
        <strain evidence="2">A484AB</strain>
    </source>
</reference>
<feature type="compositionally biased region" description="Acidic residues" evidence="1">
    <location>
        <begin position="31"/>
        <end position="43"/>
    </location>
</feature>
<dbReference type="Proteomes" id="UP001152795">
    <property type="component" value="Unassembled WGS sequence"/>
</dbReference>
<feature type="region of interest" description="Disordered" evidence="1">
    <location>
        <begin position="1"/>
        <end position="110"/>
    </location>
</feature>
<evidence type="ECO:0000313" key="2">
    <source>
        <dbReference type="EMBL" id="CAB3998903.1"/>
    </source>
</evidence>
<comment type="caution">
    <text evidence="2">The sequence shown here is derived from an EMBL/GenBank/DDBJ whole genome shotgun (WGS) entry which is preliminary data.</text>
</comment>